<evidence type="ECO:0000313" key="2">
    <source>
        <dbReference type="Proteomes" id="UP000237105"/>
    </source>
</evidence>
<reference evidence="2" key="1">
    <citation type="submission" date="2016-06" db="EMBL/GenBank/DDBJ databases">
        <title>Parallel loss of symbiosis genes in relatives of nitrogen-fixing non-legume Parasponia.</title>
        <authorList>
            <person name="Van Velzen R."/>
            <person name="Holmer R."/>
            <person name="Bu F."/>
            <person name="Rutten L."/>
            <person name="Van Zeijl A."/>
            <person name="Liu W."/>
            <person name="Santuari L."/>
            <person name="Cao Q."/>
            <person name="Sharma T."/>
            <person name="Shen D."/>
            <person name="Roswanjaya Y."/>
            <person name="Wardhani T."/>
            <person name="Kalhor M.S."/>
            <person name="Jansen J."/>
            <person name="Van den Hoogen J."/>
            <person name="Gungor B."/>
            <person name="Hartog M."/>
            <person name="Hontelez J."/>
            <person name="Verver J."/>
            <person name="Yang W.-C."/>
            <person name="Schijlen E."/>
            <person name="Repin R."/>
            <person name="Schilthuizen M."/>
            <person name="Schranz E."/>
            <person name="Heidstra R."/>
            <person name="Miyata K."/>
            <person name="Fedorova E."/>
            <person name="Kohlen W."/>
            <person name="Bisseling T."/>
            <person name="Smit S."/>
            <person name="Geurts R."/>
        </authorList>
    </citation>
    <scope>NUCLEOTIDE SEQUENCE [LARGE SCALE GENOMIC DNA]</scope>
    <source>
        <strain evidence="2">cv. WU1-14</strain>
    </source>
</reference>
<dbReference type="EMBL" id="JXTB01000211">
    <property type="protein sequence ID" value="PON53120.1"/>
    <property type="molecule type" value="Genomic_DNA"/>
</dbReference>
<proteinExistence type="predicted"/>
<organism evidence="1 2">
    <name type="scientific">Parasponia andersonii</name>
    <name type="common">Sponia andersonii</name>
    <dbReference type="NCBI Taxonomy" id="3476"/>
    <lineage>
        <taxon>Eukaryota</taxon>
        <taxon>Viridiplantae</taxon>
        <taxon>Streptophyta</taxon>
        <taxon>Embryophyta</taxon>
        <taxon>Tracheophyta</taxon>
        <taxon>Spermatophyta</taxon>
        <taxon>Magnoliopsida</taxon>
        <taxon>eudicotyledons</taxon>
        <taxon>Gunneridae</taxon>
        <taxon>Pentapetalae</taxon>
        <taxon>rosids</taxon>
        <taxon>fabids</taxon>
        <taxon>Rosales</taxon>
        <taxon>Cannabaceae</taxon>
        <taxon>Parasponia</taxon>
    </lineage>
</organism>
<keyword evidence="2" id="KW-1185">Reference proteome</keyword>
<evidence type="ECO:0000313" key="1">
    <source>
        <dbReference type="EMBL" id="PON53120.1"/>
    </source>
</evidence>
<dbReference type="Proteomes" id="UP000237105">
    <property type="component" value="Unassembled WGS sequence"/>
</dbReference>
<protein>
    <submittedName>
        <fullName evidence="1">Uncharacterized protein</fullName>
    </submittedName>
</protein>
<name>A0A2P5BWE5_PARAD</name>
<sequence>MTLLLSSWLTASRGSVFPSQVIEQDVLWDVHVVVGLPSVLHRLFRSGVCLHCSGTLRLILASPGGSGSVSVVAALRAIQNEEFVVQKAEVVDIRSDDVGLLKNLPPPLSPDSVVNEKWVNNSTTPNSY</sequence>
<dbReference type="AlphaFoldDB" id="A0A2P5BWE5"/>
<gene>
    <name evidence="1" type="ORF">PanWU01x14_205000</name>
</gene>
<dbReference type="OrthoDB" id="4062651at2759"/>
<comment type="caution">
    <text evidence="1">The sequence shown here is derived from an EMBL/GenBank/DDBJ whole genome shotgun (WGS) entry which is preliminary data.</text>
</comment>
<accession>A0A2P5BWE5</accession>